<dbReference type="EMBL" id="BAABAT010000025">
    <property type="protein sequence ID" value="GAA4256884.1"/>
    <property type="molecule type" value="Genomic_DNA"/>
</dbReference>
<evidence type="ECO:0000313" key="1">
    <source>
        <dbReference type="EMBL" id="GAA4256884.1"/>
    </source>
</evidence>
<organism evidence="1 2">
    <name type="scientific">Dactylosporangium darangshiense</name>
    <dbReference type="NCBI Taxonomy" id="579108"/>
    <lineage>
        <taxon>Bacteria</taxon>
        <taxon>Bacillati</taxon>
        <taxon>Actinomycetota</taxon>
        <taxon>Actinomycetes</taxon>
        <taxon>Micromonosporales</taxon>
        <taxon>Micromonosporaceae</taxon>
        <taxon>Dactylosporangium</taxon>
    </lineage>
</organism>
<dbReference type="RefSeq" id="WP_345133852.1">
    <property type="nucleotide sequence ID" value="NZ_BAABAT010000025.1"/>
</dbReference>
<gene>
    <name evidence="1" type="ORF">GCM10022255_071540</name>
</gene>
<dbReference type="Proteomes" id="UP001500620">
    <property type="component" value="Unassembled WGS sequence"/>
</dbReference>
<accession>A0ABP8DIH6</accession>
<keyword evidence="2" id="KW-1185">Reference proteome</keyword>
<protein>
    <recommendedName>
        <fullName evidence="3">HTH cro/C1-type domain-containing protein</fullName>
    </recommendedName>
</protein>
<dbReference type="Pfam" id="PF13384">
    <property type="entry name" value="HTH_23"/>
    <property type="match status" value="1"/>
</dbReference>
<proteinExistence type="predicted"/>
<reference evidence="2" key="1">
    <citation type="journal article" date="2019" name="Int. J. Syst. Evol. Microbiol.">
        <title>The Global Catalogue of Microorganisms (GCM) 10K type strain sequencing project: providing services to taxonomists for standard genome sequencing and annotation.</title>
        <authorList>
            <consortium name="The Broad Institute Genomics Platform"/>
            <consortium name="The Broad Institute Genome Sequencing Center for Infectious Disease"/>
            <person name="Wu L."/>
            <person name="Ma J."/>
        </authorList>
    </citation>
    <scope>NUCLEOTIDE SEQUENCE [LARGE SCALE GENOMIC DNA]</scope>
    <source>
        <strain evidence="2">JCM 17441</strain>
    </source>
</reference>
<comment type="caution">
    <text evidence="1">The sequence shown here is derived from an EMBL/GenBank/DDBJ whole genome shotgun (WGS) entry which is preliminary data.</text>
</comment>
<evidence type="ECO:0000313" key="2">
    <source>
        <dbReference type="Proteomes" id="UP001500620"/>
    </source>
</evidence>
<evidence type="ECO:0008006" key="3">
    <source>
        <dbReference type="Google" id="ProtNLM"/>
    </source>
</evidence>
<sequence>MGGRVDAEGHRAAFERLRAVREELLGHARAVRELAAVRRALIQELIDVGFTQSDVARELGVTRQAVQKMLSVG</sequence>
<name>A0ABP8DIH6_9ACTN</name>